<organism evidence="2 3">
    <name type="scientific">Acrobeloides nanus</name>
    <dbReference type="NCBI Taxonomy" id="290746"/>
    <lineage>
        <taxon>Eukaryota</taxon>
        <taxon>Metazoa</taxon>
        <taxon>Ecdysozoa</taxon>
        <taxon>Nematoda</taxon>
        <taxon>Chromadorea</taxon>
        <taxon>Rhabditida</taxon>
        <taxon>Tylenchina</taxon>
        <taxon>Cephalobomorpha</taxon>
        <taxon>Cephaloboidea</taxon>
        <taxon>Cephalobidae</taxon>
        <taxon>Acrobeloides</taxon>
    </lineage>
</organism>
<evidence type="ECO:0000256" key="1">
    <source>
        <dbReference type="SAM" id="SignalP"/>
    </source>
</evidence>
<evidence type="ECO:0000313" key="3">
    <source>
        <dbReference type="WBParaSite" id="ACRNAN_scaffold1059.g8945.t1"/>
    </source>
</evidence>
<dbReference type="AlphaFoldDB" id="A0A914CH18"/>
<keyword evidence="1" id="KW-0732">Signal</keyword>
<dbReference type="Proteomes" id="UP000887540">
    <property type="component" value="Unplaced"/>
</dbReference>
<name>A0A914CH18_9BILA</name>
<reference evidence="3" key="1">
    <citation type="submission" date="2022-11" db="UniProtKB">
        <authorList>
            <consortium name="WormBaseParasite"/>
        </authorList>
    </citation>
    <scope>IDENTIFICATION</scope>
</reference>
<dbReference type="WBParaSite" id="ACRNAN_scaffold1059.g8945.t1">
    <property type="protein sequence ID" value="ACRNAN_scaffold1059.g8945.t1"/>
    <property type="gene ID" value="ACRNAN_scaffold1059.g8945"/>
</dbReference>
<sequence>MYSSRGTAMRFLISALLLFIEINGKLAEFDGDENREKVELVEEGNGRIEEEPLEGNGYEREGLKGHGGLFRLFDWSRDELIRISEYHATAEYHKVAEMVQEKLATTNLNPLERKAIITFINKYKPPEHVKHLFTEEQKEEIREHHKNRELTKLIAIARGRYDTLRPDIKKQVFDYLSMSSRST</sequence>
<proteinExistence type="predicted"/>
<evidence type="ECO:0000313" key="2">
    <source>
        <dbReference type="Proteomes" id="UP000887540"/>
    </source>
</evidence>
<protein>
    <submittedName>
        <fullName evidence="3">Uncharacterized protein</fullName>
    </submittedName>
</protein>
<keyword evidence="2" id="KW-1185">Reference proteome</keyword>
<feature type="chain" id="PRO_5037930889" evidence="1">
    <location>
        <begin position="28"/>
        <end position="183"/>
    </location>
</feature>
<accession>A0A914CH18</accession>
<feature type="signal peptide" evidence="1">
    <location>
        <begin position="1"/>
        <end position="27"/>
    </location>
</feature>